<name>A0A562I2E4_9GAMM</name>
<dbReference type="OrthoDB" id="9804010at2"/>
<dbReference type="InterPro" id="IPR015946">
    <property type="entry name" value="KH_dom-like_a/b"/>
</dbReference>
<sequence length="143" mass="15412">MKARIQWTGEALFLAESGSGHAVVMDGPPEHGGRNLGPRPMEMLLMGLGGCSSFDVVSILKKSRQPVEGCEAFLEAERAAEDPKVFTKIHLHFVIKGSGLKEAQVKRAVELSAEKYCSASIMLGRAGVEITHDYEIVDGESAI</sequence>
<dbReference type="PANTHER" id="PTHR34352:SF1">
    <property type="entry name" value="PROTEIN YHFA"/>
    <property type="match status" value="1"/>
</dbReference>
<accession>A0A562I2E4</accession>
<dbReference type="AlphaFoldDB" id="A0A562I2E4"/>
<reference evidence="1 2" key="1">
    <citation type="submission" date="2019-07" db="EMBL/GenBank/DDBJ databases">
        <title>Genomic Encyclopedia of Type Strains, Phase I: the one thousand microbial genomes (KMG-I) project.</title>
        <authorList>
            <person name="Kyrpides N."/>
        </authorList>
    </citation>
    <scope>NUCLEOTIDE SEQUENCE [LARGE SCALE GENOMIC DNA]</scope>
    <source>
        <strain evidence="1 2">DSM 375</strain>
    </source>
</reference>
<dbReference type="EMBL" id="VLKG01000007">
    <property type="protein sequence ID" value="TWH64845.1"/>
    <property type="molecule type" value="Genomic_DNA"/>
</dbReference>
<dbReference type="Gene3D" id="2.20.25.10">
    <property type="match status" value="1"/>
</dbReference>
<dbReference type="RefSeq" id="WP_144571886.1">
    <property type="nucleotide sequence ID" value="NZ_VLKG01000007.1"/>
</dbReference>
<proteinExistence type="predicted"/>
<dbReference type="InterPro" id="IPR003718">
    <property type="entry name" value="OsmC/Ohr_fam"/>
</dbReference>
<evidence type="ECO:0000313" key="1">
    <source>
        <dbReference type="EMBL" id="TWH64845.1"/>
    </source>
</evidence>
<dbReference type="Gene3D" id="3.30.300.20">
    <property type="match status" value="1"/>
</dbReference>
<dbReference type="NCBIfam" id="NF008009">
    <property type="entry name" value="PRK10738.1"/>
    <property type="match status" value="1"/>
</dbReference>
<dbReference type="Proteomes" id="UP000319627">
    <property type="component" value="Unassembled WGS sequence"/>
</dbReference>
<dbReference type="InterPro" id="IPR036102">
    <property type="entry name" value="OsmC/Ohrsf"/>
</dbReference>
<keyword evidence="2" id="KW-1185">Reference proteome</keyword>
<organism evidence="1 2">
    <name type="scientific">Azomonas agilis</name>
    <dbReference type="NCBI Taxonomy" id="116849"/>
    <lineage>
        <taxon>Bacteria</taxon>
        <taxon>Pseudomonadati</taxon>
        <taxon>Pseudomonadota</taxon>
        <taxon>Gammaproteobacteria</taxon>
        <taxon>Pseudomonadales</taxon>
        <taxon>Pseudomonadaceae</taxon>
        <taxon>Azomonas</taxon>
    </lineage>
</organism>
<protein>
    <submittedName>
        <fullName evidence="1">Putative redox protein</fullName>
    </submittedName>
</protein>
<dbReference type="Pfam" id="PF02566">
    <property type="entry name" value="OsmC"/>
    <property type="match status" value="1"/>
</dbReference>
<dbReference type="SUPFAM" id="SSF82784">
    <property type="entry name" value="OsmC-like"/>
    <property type="match status" value="1"/>
</dbReference>
<comment type="caution">
    <text evidence="1">The sequence shown here is derived from an EMBL/GenBank/DDBJ whole genome shotgun (WGS) entry which is preliminary data.</text>
</comment>
<evidence type="ECO:0000313" key="2">
    <source>
        <dbReference type="Proteomes" id="UP000319627"/>
    </source>
</evidence>
<gene>
    <name evidence="1" type="ORF">LX59_02193</name>
</gene>
<dbReference type="PANTHER" id="PTHR34352">
    <property type="entry name" value="PROTEIN YHFA"/>
    <property type="match status" value="1"/>
</dbReference>